<keyword evidence="2" id="KW-0732">Signal</keyword>
<evidence type="ECO:0000256" key="1">
    <source>
        <dbReference type="SAM" id="MobiDB-lite"/>
    </source>
</evidence>
<proteinExistence type="predicted"/>
<feature type="compositionally biased region" description="Polar residues" evidence="1">
    <location>
        <begin position="162"/>
        <end position="174"/>
    </location>
</feature>
<sequence>MHTALRWSRRSTRMLLVLLVRLPAAAAYVPSDGVGPIVRPPLCEDAERRLETATGCTRRYYSAYVLTVVHSSSVYQTLARNLIFHPAPLQARPLHAPSQAPCYAGGRPCEDGEREVETATGYYFNKIRLTALQRILHFGGGHGGCSATRTRLGAAPRRRTSSKMPTPSPSRALTRQTPLMPAARHPPAVITLPSSQCCSARMR</sequence>
<dbReference type="AlphaFoldDB" id="A0A0D2NJE2"/>
<feature type="region of interest" description="Disordered" evidence="1">
    <location>
        <begin position="143"/>
        <end position="174"/>
    </location>
</feature>
<feature type="chain" id="PRO_5002265470" evidence="2">
    <location>
        <begin position="28"/>
        <end position="203"/>
    </location>
</feature>
<organism evidence="3 4">
    <name type="scientific">Hypholoma sublateritium (strain FD-334 SS-4)</name>
    <dbReference type="NCBI Taxonomy" id="945553"/>
    <lineage>
        <taxon>Eukaryota</taxon>
        <taxon>Fungi</taxon>
        <taxon>Dikarya</taxon>
        <taxon>Basidiomycota</taxon>
        <taxon>Agaricomycotina</taxon>
        <taxon>Agaricomycetes</taxon>
        <taxon>Agaricomycetidae</taxon>
        <taxon>Agaricales</taxon>
        <taxon>Agaricineae</taxon>
        <taxon>Strophariaceae</taxon>
        <taxon>Hypholoma</taxon>
    </lineage>
</organism>
<accession>A0A0D2NJE2</accession>
<dbReference type="EMBL" id="KN817582">
    <property type="protein sequence ID" value="KJA19014.1"/>
    <property type="molecule type" value="Genomic_DNA"/>
</dbReference>
<reference evidence="4" key="1">
    <citation type="submission" date="2014-04" db="EMBL/GenBank/DDBJ databases">
        <title>Evolutionary Origins and Diversification of the Mycorrhizal Mutualists.</title>
        <authorList>
            <consortium name="DOE Joint Genome Institute"/>
            <consortium name="Mycorrhizal Genomics Consortium"/>
            <person name="Kohler A."/>
            <person name="Kuo A."/>
            <person name="Nagy L.G."/>
            <person name="Floudas D."/>
            <person name="Copeland A."/>
            <person name="Barry K.W."/>
            <person name="Cichocki N."/>
            <person name="Veneault-Fourrey C."/>
            <person name="LaButti K."/>
            <person name="Lindquist E.A."/>
            <person name="Lipzen A."/>
            <person name="Lundell T."/>
            <person name="Morin E."/>
            <person name="Murat C."/>
            <person name="Riley R."/>
            <person name="Ohm R."/>
            <person name="Sun H."/>
            <person name="Tunlid A."/>
            <person name="Henrissat B."/>
            <person name="Grigoriev I.V."/>
            <person name="Hibbett D.S."/>
            <person name="Martin F."/>
        </authorList>
    </citation>
    <scope>NUCLEOTIDE SEQUENCE [LARGE SCALE GENOMIC DNA]</scope>
    <source>
        <strain evidence="4">FD-334 SS-4</strain>
    </source>
</reference>
<keyword evidence="4" id="KW-1185">Reference proteome</keyword>
<gene>
    <name evidence="3" type="ORF">HYPSUDRAFT_89662</name>
</gene>
<name>A0A0D2NJE2_HYPSF</name>
<evidence type="ECO:0000313" key="4">
    <source>
        <dbReference type="Proteomes" id="UP000054270"/>
    </source>
</evidence>
<feature type="signal peptide" evidence="2">
    <location>
        <begin position="1"/>
        <end position="27"/>
    </location>
</feature>
<dbReference type="Proteomes" id="UP000054270">
    <property type="component" value="Unassembled WGS sequence"/>
</dbReference>
<protein>
    <submittedName>
        <fullName evidence="3">Uncharacterized protein</fullName>
    </submittedName>
</protein>
<evidence type="ECO:0000256" key="2">
    <source>
        <dbReference type="SAM" id="SignalP"/>
    </source>
</evidence>
<evidence type="ECO:0000313" key="3">
    <source>
        <dbReference type="EMBL" id="KJA19014.1"/>
    </source>
</evidence>